<keyword evidence="2" id="KW-0479">Metal-binding</keyword>
<evidence type="ECO:0000256" key="4">
    <source>
        <dbReference type="ARBA" id="ARBA00022833"/>
    </source>
</evidence>
<keyword evidence="12" id="KW-1185">Reference proteome</keyword>
<keyword evidence="4" id="KW-0862">Zinc</keyword>
<evidence type="ECO:0000256" key="6">
    <source>
        <dbReference type="ARBA" id="ARBA00023125"/>
    </source>
</evidence>
<dbReference type="SUPFAM" id="SSF53098">
    <property type="entry name" value="Ribonuclease H-like"/>
    <property type="match status" value="1"/>
</dbReference>
<keyword evidence="8" id="KW-0539">Nucleus</keyword>
<dbReference type="PANTHER" id="PTHR46481:SF10">
    <property type="entry name" value="ZINC FINGER BED DOMAIN-CONTAINING PROTEIN 39"/>
    <property type="match status" value="1"/>
</dbReference>
<dbReference type="EMBL" id="JAMKFB020000017">
    <property type="protein sequence ID" value="KAL0169849.1"/>
    <property type="molecule type" value="Genomic_DNA"/>
</dbReference>
<dbReference type="PANTHER" id="PTHR46481">
    <property type="entry name" value="ZINC FINGER BED DOMAIN-CONTAINING PROTEIN 4"/>
    <property type="match status" value="1"/>
</dbReference>
<evidence type="ECO:0000313" key="11">
    <source>
        <dbReference type="EMBL" id="KAL0169849.1"/>
    </source>
</evidence>
<accession>A0ABD0P6Y3</accession>
<dbReference type="InterPro" id="IPR003656">
    <property type="entry name" value="Znf_BED"/>
</dbReference>
<dbReference type="Gene3D" id="1.10.10.1070">
    <property type="entry name" value="Zinc finger, BED domain-containing"/>
    <property type="match status" value="1"/>
</dbReference>
<dbReference type="InterPro" id="IPR018473">
    <property type="entry name" value="Hermes_transposase_DNA-db"/>
</dbReference>
<keyword evidence="3 9" id="KW-0863">Zinc-finger</keyword>
<dbReference type="Pfam" id="PF05699">
    <property type="entry name" value="Dimer_Tnp_hAT"/>
    <property type="match status" value="1"/>
</dbReference>
<evidence type="ECO:0000256" key="1">
    <source>
        <dbReference type="ARBA" id="ARBA00004123"/>
    </source>
</evidence>
<proteinExistence type="predicted"/>
<evidence type="ECO:0000313" key="12">
    <source>
        <dbReference type="Proteomes" id="UP001529510"/>
    </source>
</evidence>
<evidence type="ECO:0000256" key="7">
    <source>
        <dbReference type="ARBA" id="ARBA00023163"/>
    </source>
</evidence>
<sequence>MRKYVKLARTTNDVRNCVLSYMCQHSATMEDVKKKLASGDFKTTENEGKSAVWKYFYIVVKADSDEPVGYVQCKGCRVLMTYDSKRTGNSALQRHVDRGCKSPGLLQPSITTFTSTSRKIPQQAKQKLTEKCVEYCCKDIRPFRSIEGGGFVELAQQLINVGATYGSVAAQDVLPDPTTVSKRCRELATEKRKKLVEQLNDVLTEVNSIGMTTDIWMEDYHKLSYMTITCHFVTRTFKMISTVLTTAAFPLEEAKTGENIRREIIRLLTEYGLDMSLLNKVVWVTDQGSNIISALRPYRRLDCQDHLYNTVMRHTLDPTQLAQDAPTVAETLQATKALVKYVKKTEMAALLSKTVIQMADTRFSTVYLTLNSVKSVYQELREKLNNRAEGWRIDAISPDVLDFLVEFLQPFYDAQRELEGDQYPTINLVFLWFERLKRHCNRKTTDSPYQAIICERHLSWILRKVEIQELQKIATFLWPKYSQFRMLSSSERDNLHLEVRRQLKDLHNTEEAAEGPAPKKAAVDFEEWENVPVADATDEVERYSTHNHAMQDERDVLGWWRDQQLNYPKLSVLARGILAIPASSSSSERNFSAAGRTIGQKRTALKPSTVDAILFLHKNMD</sequence>
<dbReference type="GO" id="GO:0003677">
    <property type="term" value="F:DNA binding"/>
    <property type="evidence" value="ECO:0007669"/>
    <property type="project" value="UniProtKB-KW"/>
</dbReference>
<dbReference type="GO" id="GO:0005634">
    <property type="term" value="C:nucleus"/>
    <property type="evidence" value="ECO:0007669"/>
    <property type="project" value="UniProtKB-SubCell"/>
</dbReference>
<evidence type="ECO:0000256" key="8">
    <source>
        <dbReference type="ARBA" id="ARBA00023242"/>
    </source>
</evidence>
<protein>
    <recommendedName>
        <fullName evidence="10">BED-type domain-containing protein</fullName>
    </recommendedName>
</protein>
<keyword evidence="7" id="KW-0804">Transcription</keyword>
<organism evidence="11 12">
    <name type="scientific">Cirrhinus mrigala</name>
    <name type="common">Mrigala</name>
    <dbReference type="NCBI Taxonomy" id="683832"/>
    <lineage>
        <taxon>Eukaryota</taxon>
        <taxon>Metazoa</taxon>
        <taxon>Chordata</taxon>
        <taxon>Craniata</taxon>
        <taxon>Vertebrata</taxon>
        <taxon>Euteleostomi</taxon>
        <taxon>Actinopterygii</taxon>
        <taxon>Neopterygii</taxon>
        <taxon>Teleostei</taxon>
        <taxon>Ostariophysi</taxon>
        <taxon>Cypriniformes</taxon>
        <taxon>Cyprinidae</taxon>
        <taxon>Labeoninae</taxon>
        <taxon>Labeonini</taxon>
        <taxon>Cirrhinus</taxon>
    </lineage>
</organism>
<dbReference type="SUPFAM" id="SSF140996">
    <property type="entry name" value="Hermes dimerisation domain"/>
    <property type="match status" value="1"/>
</dbReference>
<evidence type="ECO:0000256" key="5">
    <source>
        <dbReference type="ARBA" id="ARBA00023015"/>
    </source>
</evidence>
<name>A0ABD0P6Y3_CIRMR</name>
<dbReference type="Proteomes" id="UP001529510">
    <property type="component" value="Unassembled WGS sequence"/>
</dbReference>
<keyword evidence="5" id="KW-0805">Transcription regulation</keyword>
<feature type="domain" description="BED-type" evidence="10">
    <location>
        <begin position="47"/>
        <end position="101"/>
    </location>
</feature>
<dbReference type="InterPro" id="IPR008906">
    <property type="entry name" value="HATC_C_dom"/>
</dbReference>
<dbReference type="AlphaFoldDB" id="A0ABD0P6Y3"/>
<evidence type="ECO:0000256" key="3">
    <source>
        <dbReference type="ARBA" id="ARBA00022771"/>
    </source>
</evidence>
<dbReference type="GO" id="GO:0008270">
    <property type="term" value="F:zinc ion binding"/>
    <property type="evidence" value="ECO:0007669"/>
    <property type="project" value="UniProtKB-KW"/>
</dbReference>
<dbReference type="InterPro" id="IPR052035">
    <property type="entry name" value="ZnF_BED_domain_contain"/>
</dbReference>
<dbReference type="Pfam" id="PF10683">
    <property type="entry name" value="DBD_Tnp_Hermes"/>
    <property type="match status" value="1"/>
</dbReference>
<comment type="subcellular location">
    <subcellularLocation>
        <location evidence="1">Nucleus</location>
    </subcellularLocation>
</comment>
<keyword evidence="6" id="KW-0238">DNA-binding</keyword>
<dbReference type="SMART" id="SM00614">
    <property type="entry name" value="ZnF_BED"/>
    <property type="match status" value="1"/>
</dbReference>
<gene>
    <name evidence="11" type="ORF">M9458_034445</name>
</gene>
<evidence type="ECO:0000259" key="10">
    <source>
        <dbReference type="PROSITE" id="PS50808"/>
    </source>
</evidence>
<comment type="caution">
    <text evidence="11">The sequence shown here is derived from an EMBL/GenBank/DDBJ whole genome shotgun (WGS) entry which is preliminary data.</text>
</comment>
<evidence type="ECO:0000256" key="9">
    <source>
        <dbReference type="PROSITE-ProRule" id="PRU00027"/>
    </source>
</evidence>
<evidence type="ECO:0000256" key="2">
    <source>
        <dbReference type="ARBA" id="ARBA00022723"/>
    </source>
</evidence>
<dbReference type="PROSITE" id="PS50808">
    <property type="entry name" value="ZF_BED"/>
    <property type="match status" value="1"/>
</dbReference>
<dbReference type="InterPro" id="IPR012337">
    <property type="entry name" value="RNaseH-like_sf"/>
</dbReference>
<reference evidence="11 12" key="1">
    <citation type="submission" date="2024-05" db="EMBL/GenBank/DDBJ databases">
        <title>Genome sequencing and assembly of Indian major carp, Cirrhinus mrigala (Hamilton, 1822).</title>
        <authorList>
            <person name="Mohindra V."/>
            <person name="Chowdhury L.M."/>
            <person name="Lal K."/>
            <person name="Jena J.K."/>
        </authorList>
    </citation>
    <scope>NUCLEOTIDE SEQUENCE [LARGE SCALE GENOMIC DNA]</scope>
    <source>
        <strain evidence="11">CM1030</strain>
        <tissue evidence="11">Blood</tissue>
    </source>
</reference>